<evidence type="ECO:0000256" key="4">
    <source>
        <dbReference type="ARBA" id="ARBA00022519"/>
    </source>
</evidence>
<evidence type="ECO:0000259" key="9">
    <source>
        <dbReference type="PROSITE" id="PS50928"/>
    </source>
</evidence>
<accession>A0A517YL92</accession>
<keyword evidence="11" id="KW-1185">Reference proteome</keyword>
<evidence type="ECO:0000256" key="7">
    <source>
        <dbReference type="ARBA" id="ARBA00023136"/>
    </source>
</evidence>
<dbReference type="AlphaFoldDB" id="A0A517YL92"/>
<dbReference type="SUPFAM" id="SSF161098">
    <property type="entry name" value="MetI-like"/>
    <property type="match status" value="2"/>
</dbReference>
<gene>
    <name evidence="10" type="ORF">ETAA8_61490</name>
</gene>
<evidence type="ECO:0000256" key="5">
    <source>
        <dbReference type="ARBA" id="ARBA00022692"/>
    </source>
</evidence>
<dbReference type="InterPro" id="IPR000515">
    <property type="entry name" value="MetI-like"/>
</dbReference>
<evidence type="ECO:0000313" key="10">
    <source>
        <dbReference type="EMBL" id="QDU30996.1"/>
    </source>
</evidence>
<comment type="subcellular location">
    <subcellularLocation>
        <location evidence="1">Cell inner membrane</location>
        <topology evidence="1">Multi-pass membrane protein</topology>
    </subcellularLocation>
    <subcellularLocation>
        <location evidence="8">Cell membrane</location>
        <topology evidence="8">Multi-pass membrane protein</topology>
    </subcellularLocation>
</comment>
<reference evidence="10 11" key="1">
    <citation type="submission" date="2019-02" db="EMBL/GenBank/DDBJ databases">
        <title>Deep-cultivation of Planctomycetes and their phenomic and genomic characterization uncovers novel biology.</title>
        <authorList>
            <person name="Wiegand S."/>
            <person name="Jogler M."/>
            <person name="Boedeker C."/>
            <person name="Pinto D."/>
            <person name="Vollmers J."/>
            <person name="Rivas-Marin E."/>
            <person name="Kohn T."/>
            <person name="Peeters S.H."/>
            <person name="Heuer A."/>
            <person name="Rast P."/>
            <person name="Oberbeckmann S."/>
            <person name="Bunk B."/>
            <person name="Jeske O."/>
            <person name="Meyerdierks A."/>
            <person name="Storesund J.E."/>
            <person name="Kallscheuer N."/>
            <person name="Luecker S."/>
            <person name="Lage O.M."/>
            <person name="Pohl T."/>
            <person name="Merkel B.J."/>
            <person name="Hornburger P."/>
            <person name="Mueller R.-W."/>
            <person name="Bruemmer F."/>
            <person name="Labrenz M."/>
            <person name="Spormann A.M."/>
            <person name="Op den Camp H."/>
            <person name="Overmann J."/>
            <person name="Amann R."/>
            <person name="Jetten M.S.M."/>
            <person name="Mascher T."/>
            <person name="Medema M.H."/>
            <person name="Devos D.P."/>
            <person name="Kaster A.-K."/>
            <person name="Ovreas L."/>
            <person name="Rohde M."/>
            <person name="Galperin M.Y."/>
            <person name="Jogler C."/>
        </authorList>
    </citation>
    <scope>NUCLEOTIDE SEQUENCE [LARGE SCALE GENOMIC DNA]</scope>
    <source>
        <strain evidence="10 11">ETA_A8</strain>
    </source>
</reference>
<feature type="domain" description="ABC transmembrane type-1" evidence="9">
    <location>
        <begin position="13"/>
        <end position="213"/>
    </location>
</feature>
<dbReference type="EMBL" id="CP036274">
    <property type="protein sequence ID" value="QDU30996.1"/>
    <property type="molecule type" value="Genomic_DNA"/>
</dbReference>
<feature type="transmembrane region" description="Helical" evidence="8">
    <location>
        <begin position="192"/>
        <end position="213"/>
    </location>
</feature>
<keyword evidence="4" id="KW-0997">Cell inner membrane</keyword>
<organism evidence="10 11">
    <name type="scientific">Anatilimnocola aggregata</name>
    <dbReference type="NCBI Taxonomy" id="2528021"/>
    <lineage>
        <taxon>Bacteria</taxon>
        <taxon>Pseudomonadati</taxon>
        <taxon>Planctomycetota</taxon>
        <taxon>Planctomycetia</taxon>
        <taxon>Pirellulales</taxon>
        <taxon>Pirellulaceae</taxon>
        <taxon>Anatilimnocola</taxon>
    </lineage>
</organism>
<evidence type="ECO:0000313" key="11">
    <source>
        <dbReference type="Proteomes" id="UP000315017"/>
    </source>
</evidence>
<dbReference type="KEGG" id="aagg:ETAA8_61490"/>
<name>A0A517YL92_9BACT</name>
<feature type="transmembrane region" description="Helical" evidence="8">
    <location>
        <begin position="294"/>
        <end position="319"/>
    </location>
</feature>
<dbReference type="Pfam" id="PF00528">
    <property type="entry name" value="BPD_transp_1"/>
    <property type="match status" value="1"/>
</dbReference>
<dbReference type="PROSITE" id="PS50928">
    <property type="entry name" value="ABC_TM1"/>
    <property type="match status" value="2"/>
</dbReference>
<feature type="transmembrane region" description="Helical" evidence="8">
    <location>
        <begin position="369"/>
        <end position="391"/>
    </location>
</feature>
<keyword evidence="6 8" id="KW-1133">Transmembrane helix</keyword>
<keyword evidence="5 8" id="KW-0812">Transmembrane</keyword>
<dbReference type="Proteomes" id="UP000315017">
    <property type="component" value="Chromosome"/>
</dbReference>
<keyword evidence="7 8" id="KW-0472">Membrane</keyword>
<dbReference type="Gene3D" id="1.10.3720.10">
    <property type="entry name" value="MetI-like"/>
    <property type="match status" value="2"/>
</dbReference>
<evidence type="ECO:0000256" key="8">
    <source>
        <dbReference type="RuleBase" id="RU363032"/>
    </source>
</evidence>
<feature type="transmembrane region" description="Helical" evidence="8">
    <location>
        <begin position="48"/>
        <end position="68"/>
    </location>
</feature>
<evidence type="ECO:0000256" key="2">
    <source>
        <dbReference type="ARBA" id="ARBA00022448"/>
    </source>
</evidence>
<dbReference type="PANTHER" id="PTHR43357">
    <property type="entry name" value="INNER MEMBRANE ABC TRANSPORTER PERMEASE PROTEIN YDCV"/>
    <property type="match status" value="1"/>
</dbReference>
<keyword evidence="3" id="KW-1003">Cell membrane</keyword>
<dbReference type="GO" id="GO:0055085">
    <property type="term" value="P:transmembrane transport"/>
    <property type="evidence" value="ECO:0007669"/>
    <property type="project" value="InterPro"/>
</dbReference>
<feature type="domain" description="ABC transmembrane type-1" evidence="9">
    <location>
        <begin position="294"/>
        <end position="488"/>
    </location>
</feature>
<dbReference type="GO" id="GO:0005886">
    <property type="term" value="C:plasma membrane"/>
    <property type="evidence" value="ECO:0007669"/>
    <property type="project" value="UniProtKB-SubCell"/>
</dbReference>
<proteinExistence type="inferred from homology"/>
<feature type="transmembrane region" description="Helical" evidence="8">
    <location>
        <begin position="88"/>
        <end position="113"/>
    </location>
</feature>
<feature type="transmembrane region" description="Helical" evidence="8">
    <location>
        <begin position="470"/>
        <end position="489"/>
    </location>
</feature>
<sequence length="495" mass="53599">MSELADPAAIQQLLTSLSLAIGSGLIAVSFGLPLAVMLSRLHIAGGRIAWAIIAALLFAPLYVHLAGWDAVGAWLGLFGRNAPQAVLSGLPIAIWVHGVAAVPWAVVLITVGLTQVPRSEEEQALLELPLTAVLWQIIVPRAMPWIVTAGFFAAVSSWYEMTVTNVYLVPTVTEGVYNRIAGNFVNESIYPFPAYAVCAGLIVMAAYSTRVLLLGDYRQLEQSPIRWSVNRTQIISSAIVWLMLVLLAGVPLLVLVRQAGLSTRIVGSEALREWSLQSLGSTLWRTLLVTRMDFWWTFVAGASAATLSLMLAVPVAWWARGENWRYALVFLVAFFLLAIPGPFIGLAIIKLLNQPALPALAFLYDRTVFAPALAQAIRALPLVLLVVWHAVAQFDRSQLEAAQLDGCGPWEILWRIVLPQRLLALLVAWLLGLTIAIGDVSCSLLVIPAGKDLIQRRLFGMIHSGVDNQVAAACLLILLVAGFAGAASAKFRVQV</sequence>
<dbReference type="PANTHER" id="PTHR43357:SF3">
    <property type="entry name" value="FE(3+)-TRANSPORT SYSTEM PERMEASE PROTEIN FBPB 2"/>
    <property type="match status" value="1"/>
</dbReference>
<feature type="transmembrane region" description="Helical" evidence="8">
    <location>
        <begin position="234"/>
        <end position="256"/>
    </location>
</feature>
<dbReference type="InterPro" id="IPR035906">
    <property type="entry name" value="MetI-like_sf"/>
</dbReference>
<dbReference type="CDD" id="cd06261">
    <property type="entry name" value="TM_PBP2"/>
    <property type="match status" value="2"/>
</dbReference>
<comment type="similarity">
    <text evidence="8">Belongs to the binding-protein-dependent transport system permease family.</text>
</comment>
<feature type="transmembrane region" description="Helical" evidence="8">
    <location>
        <begin position="12"/>
        <end position="36"/>
    </location>
</feature>
<protein>
    <submittedName>
        <fullName evidence="10">Spermidine/putrescine ABC transporter membrane protein</fullName>
    </submittedName>
</protein>
<dbReference type="OrthoDB" id="282704at2"/>
<feature type="transmembrane region" description="Helical" evidence="8">
    <location>
        <begin position="133"/>
        <end position="159"/>
    </location>
</feature>
<evidence type="ECO:0000256" key="6">
    <source>
        <dbReference type="ARBA" id="ARBA00022989"/>
    </source>
</evidence>
<evidence type="ECO:0000256" key="1">
    <source>
        <dbReference type="ARBA" id="ARBA00004429"/>
    </source>
</evidence>
<dbReference type="RefSeq" id="WP_145097399.1">
    <property type="nucleotide sequence ID" value="NZ_CP036274.1"/>
</dbReference>
<feature type="transmembrane region" description="Helical" evidence="8">
    <location>
        <begin position="326"/>
        <end position="349"/>
    </location>
</feature>
<feature type="transmembrane region" description="Helical" evidence="8">
    <location>
        <begin position="422"/>
        <end position="450"/>
    </location>
</feature>
<keyword evidence="2 8" id="KW-0813">Transport</keyword>
<evidence type="ECO:0000256" key="3">
    <source>
        <dbReference type="ARBA" id="ARBA00022475"/>
    </source>
</evidence>